<keyword evidence="1" id="KW-0732">Signal</keyword>
<feature type="signal peptide" evidence="1">
    <location>
        <begin position="1"/>
        <end position="25"/>
    </location>
</feature>
<evidence type="ECO:0000313" key="3">
    <source>
        <dbReference type="Proteomes" id="UP000183469"/>
    </source>
</evidence>
<proteinExistence type="predicted"/>
<protein>
    <submittedName>
        <fullName evidence="2">Uncharacterized protein</fullName>
    </submittedName>
</protein>
<dbReference type="Proteomes" id="UP000183469">
    <property type="component" value="Unassembled WGS sequence"/>
</dbReference>
<sequence length="212" mass="23925">MVKNMRRALSCSLLLLCLWSTVCLAAGKVVDEDFSCKGVMLGDSESVLQAKWGEALYDKTVIKQGVKVKTYVYKDRSEASVAVRTGKVVDFTVDMETYVARRNVRQGATKFWLEKIYGKTPRKFVDGDYYLIYSREKHPHQHLLLKVDSEDGHLLDLHITNLPLDEAEQTAMAEEGDPMMTPGDIDDDNVHMEIDLSNLPQDKEVRVGGLGR</sequence>
<gene>
    <name evidence="2" type="ORF">SAMN05660648_00877</name>
</gene>
<dbReference type="RefSeq" id="WP_074671137.1">
    <property type="nucleotide sequence ID" value="NZ_FNQG01000003.1"/>
</dbReference>
<evidence type="ECO:0000313" key="2">
    <source>
        <dbReference type="EMBL" id="SDZ84623.1"/>
    </source>
</evidence>
<dbReference type="OrthoDB" id="1664973at2"/>
<reference evidence="2 3" key="1">
    <citation type="submission" date="2016-10" db="EMBL/GenBank/DDBJ databases">
        <authorList>
            <person name="de Groot N.N."/>
        </authorList>
    </citation>
    <scope>NUCLEOTIDE SEQUENCE [LARGE SCALE GENOMIC DNA]</scope>
    <source>
        <strain evidence="2 3">DSM 2872</strain>
    </source>
</reference>
<name>A0A1H3WBX7_SELRU</name>
<dbReference type="EMBL" id="FNQG01000003">
    <property type="protein sequence ID" value="SDZ84623.1"/>
    <property type="molecule type" value="Genomic_DNA"/>
</dbReference>
<accession>A0A1H3WBX7</accession>
<feature type="chain" id="PRO_5010176199" evidence="1">
    <location>
        <begin position="26"/>
        <end position="212"/>
    </location>
</feature>
<dbReference type="AlphaFoldDB" id="A0A1H3WBX7"/>
<organism evidence="2 3">
    <name type="scientific">Selenomonas ruminantium</name>
    <dbReference type="NCBI Taxonomy" id="971"/>
    <lineage>
        <taxon>Bacteria</taxon>
        <taxon>Bacillati</taxon>
        <taxon>Bacillota</taxon>
        <taxon>Negativicutes</taxon>
        <taxon>Selenomonadales</taxon>
        <taxon>Selenomonadaceae</taxon>
        <taxon>Selenomonas</taxon>
    </lineage>
</organism>
<evidence type="ECO:0000256" key="1">
    <source>
        <dbReference type="SAM" id="SignalP"/>
    </source>
</evidence>